<evidence type="ECO:0000313" key="4">
    <source>
        <dbReference type="EMBL" id="JAS41477.1"/>
    </source>
</evidence>
<dbReference type="Pfam" id="PF05649">
    <property type="entry name" value="Peptidase_M13_N"/>
    <property type="match status" value="1"/>
</dbReference>
<organism evidence="4">
    <name type="scientific">Cuerna arida</name>
    <dbReference type="NCBI Taxonomy" id="1464854"/>
    <lineage>
        <taxon>Eukaryota</taxon>
        <taxon>Metazoa</taxon>
        <taxon>Ecdysozoa</taxon>
        <taxon>Arthropoda</taxon>
        <taxon>Hexapoda</taxon>
        <taxon>Insecta</taxon>
        <taxon>Pterygota</taxon>
        <taxon>Neoptera</taxon>
        <taxon>Paraneoptera</taxon>
        <taxon>Hemiptera</taxon>
        <taxon>Auchenorrhyncha</taxon>
        <taxon>Membracoidea</taxon>
        <taxon>Cicadellidae</taxon>
        <taxon>Cicadellinae</taxon>
        <taxon>Proconiini</taxon>
        <taxon>Cuerna</taxon>
    </lineage>
</organism>
<dbReference type="PANTHER" id="PTHR11733:SF209">
    <property type="entry name" value="FI20018P1"/>
    <property type="match status" value="1"/>
</dbReference>
<comment type="subcellular location">
    <subcellularLocation>
        <location evidence="1">Cell membrane</location>
        <topology evidence="1">Single-pass type II membrane protein</topology>
    </subcellularLocation>
</comment>
<dbReference type="EMBL" id="GECZ01028292">
    <property type="protein sequence ID" value="JAS41477.1"/>
    <property type="molecule type" value="Transcribed_RNA"/>
</dbReference>
<accession>A0A1B6EU81</accession>
<sequence length="154" mass="17978">VQWKPLLQEVFSTTVYSSDTVYVMAPTYMAGLTRTLAHFQPRIIHNTLLLIFATDILNELVNSTLSENDRPSFCMRVCMNVMSQPVSALYVTQYTPQYLHHLSVRVRDMFNKLRRTLENRIKTLSWLDDMSRTAALRKVAALRGHFLTWPQLWN</sequence>
<dbReference type="AlphaFoldDB" id="A0A1B6EU81"/>
<dbReference type="InterPro" id="IPR008753">
    <property type="entry name" value="Peptidase_M13_N"/>
</dbReference>
<protein>
    <recommendedName>
        <fullName evidence="3">Peptidase M13 N-terminal domain-containing protein</fullName>
    </recommendedName>
</protein>
<proteinExistence type="inferred from homology"/>
<dbReference type="GO" id="GO:0005886">
    <property type="term" value="C:plasma membrane"/>
    <property type="evidence" value="ECO:0007669"/>
    <property type="project" value="UniProtKB-SubCell"/>
</dbReference>
<dbReference type="GO" id="GO:0004222">
    <property type="term" value="F:metalloendopeptidase activity"/>
    <property type="evidence" value="ECO:0007669"/>
    <property type="project" value="InterPro"/>
</dbReference>
<name>A0A1B6EU81_9HEMI</name>
<comment type="similarity">
    <text evidence="2">Belongs to the peptidase M13 family.</text>
</comment>
<evidence type="ECO:0000259" key="3">
    <source>
        <dbReference type="Pfam" id="PF05649"/>
    </source>
</evidence>
<dbReference type="GO" id="GO:0006508">
    <property type="term" value="P:proteolysis"/>
    <property type="evidence" value="ECO:0007669"/>
    <property type="project" value="InterPro"/>
</dbReference>
<dbReference type="SUPFAM" id="SSF55486">
    <property type="entry name" value="Metalloproteases ('zincins'), catalytic domain"/>
    <property type="match status" value="1"/>
</dbReference>
<dbReference type="PROSITE" id="PS51885">
    <property type="entry name" value="NEPRILYSIN"/>
    <property type="match status" value="1"/>
</dbReference>
<feature type="non-terminal residue" evidence="4">
    <location>
        <position position="154"/>
    </location>
</feature>
<evidence type="ECO:0000256" key="1">
    <source>
        <dbReference type="ARBA" id="ARBA00004401"/>
    </source>
</evidence>
<dbReference type="InterPro" id="IPR042089">
    <property type="entry name" value="Peptidase_M13_dom_2"/>
</dbReference>
<dbReference type="InterPro" id="IPR000718">
    <property type="entry name" value="Peptidase_M13"/>
</dbReference>
<evidence type="ECO:0000256" key="2">
    <source>
        <dbReference type="ARBA" id="ARBA00007357"/>
    </source>
</evidence>
<gene>
    <name evidence="4" type="ORF">g.45788</name>
</gene>
<feature type="non-terminal residue" evidence="4">
    <location>
        <position position="1"/>
    </location>
</feature>
<feature type="domain" description="Peptidase M13 N-terminal" evidence="3">
    <location>
        <begin position="2"/>
        <end position="145"/>
    </location>
</feature>
<dbReference type="Gene3D" id="1.10.1380.10">
    <property type="entry name" value="Neutral endopeptidase , domain2"/>
    <property type="match status" value="1"/>
</dbReference>
<reference evidence="4" key="1">
    <citation type="submission" date="2015-11" db="EMBL/GenBank/DDBJ databases">
        <title>De novo transcriptome assembly of four potential Pierce s Disease insect vectors from Arizona vineyards.</title>
        <authorList>
            <person name="Tassone E.E."/>
        </authorList>
    </citation>
    <scope>NUCLEOTIDE SEQUENCE</scope>
</reference>
<dbReference type="PANTHER" id="PTHR11733">
    <property type="entry name" value="ZINC METALLOPROTEASE FAMILY M13 NEPRILYSIN-RELATED"/>
    <property type="match status" value="1"/>
</dbReference>